<keyword evidence="5" id="KW-0808">Transferase</keyword>
<evidence type="ECO:0000313" key="12">
    <source>
        <dbReference type="EnsemblMetazoa" id="SCAU012242-PA"/>
    </source>
</evidence>
<dbReference type="InterPro" id="IPR002877">
    <property type="entry name" value="RNA_MeTrfase_FtsJ_dom"/>
</dbReference>
<dbReference type="InterPro" id="IPR050082">
    <property type="entry name" value="RNA_methyltr_RlmE"/>
</dbReference>
<name>A0A1I8PYJ7_STOCA</name>
<dbReference type="KEGG" id="scac:106080924"/>
<keyword evidence="4" id="KW-0489">Methyltransferase</keyword>
<keyword evidence="13" id="KW-1185">Reference proteome</keyword>
<feature type="domain" description="Ribosomal RNA methyltransferase FtsJ" evidence="11">
    <location>
        <begin position="56"/>
        <end position="241"/>
    </location>
</feature>
<evidence type="ECO:0000256" key="3">
    <source>
        <dbReference type="ARBA" id="ARBA00022552"/>
    </source>
</evidence>
<dbReference type="GO" id="GO:0005759">
    <property type="term" value="C:mitochondrial matrix"/>
    <property type="evidence" value="ECO:0007669"/>
    <property type="project" value="UniProtKB-ARBA"/>
</dbReference>
<dbReference type="PANTHER" id="PTHR10920:SF18">
    <property type="entry name" value="RRNA METHYLTRANSFERASE 2, MITOCHONDRIAL"/>
    <property type="match status" value="1"/>
</dbReference>
<dbReference type="OrthoDB" id="20105at2759"/>
<evidence type="ECO:0000256" key="5">
    <source>
        <dbReference type="ARBA" id="ARBA00022679"/>
    </source>
</evidence>
<dbReference type="VEuPathDB" id="VectorBase:SCAU012242"/>
<keyword evidence="6 10" id="KW-0949">S-adenosyl-L-methionine</keyword>
<accession>A0A1I8PYJ7</accession>
<dbReference type="InterPro" id="IPR015507">
    <property type="entry name" value="rRNA-MeTfrase_E"/>
</dbReference>
<feature type="active site" description="Proton acceptor" evidence="10">
    <location>
        <position position="198"/>
    </location>
</feature>
<evidence type="ECO:0000256" key="2">
    <source>
        <dbReference type="ARBA" id="ARBA00009258"/>
    </source>
</evidence>
<dbReference type="AlphaFoldDB" id="A0A1I8PYJ7"/>
<evidence type="ECO:0000256" key="8">
    <source>
        <dbReference type="ARBA" id="ARBA00023128"/>
    </source>
</evidence>
<comment type="subcellular location">
    <subcellularLocation>
        <location evidence="1">Mitochondrion</location>
    </subcellularLocation>
</comment>
<gene>
    <name evidence="12" type="primary">106080924</name>
</gene>
<dbReference type="PANTHER" id="PTHR10920">
    <property type="entry name" value="RIBOSOMAL RNA METHYLTRANSFERASE"/>
    <property type="match status" value="1"/>
</dbReference>
<dbReference type="SUPFAM" id="SSF53335">
    <property type="entry name" value="S-adenosyl-L-methionine-dependent methyltransferases"/>
    <property type="match status" value="1"/>
</dbReference>
<dbReference type="HAMAP" id="MF_01547">
    <property type="entry name" value="RNA_methyltr_E"/>
    <property type="match status" value="1"/>
</dbReference>
<comment type="similarity">
    <text evidence="2">Belongs to the class I-like SAM-binding methyltransferase superfamily. RNA methyltransferase RlmE family.</text>
</comment>
<keyword evidence="7" id="KW-0809">Transit peptide</keyword>
<evidence type="ECO:0000313" key="13">
    <source>
        <dbReference type="Proteomes" id="UP000095300"/>
    </source>
</evidence>
<evidence type="ECO:0000259" key="11">
    <source>
        <dbReference type="Pfam" id="PF01728"/>
    </source>
</evidence>
<evidence type="ECO:0000256" key="7">
    <source>
        <dbReference type="ARBA" id="ARBA00022946"/>
    </source>
</evidence>
<dbReference type="FunFam" id="3.40.50.150:FF:000129">
    <property type="entry name" value="Mitochondrial rRNA methyltransferase 2"/>
    <property type="match status" value="1"/>
</dbReference>
<dbReference type="EnsemblMetazoa" id="SCAU012242-RA">
    <property type="protein sequence ID" value="SCAU012242-PA"/>
    <property type="gene ID" value="SCAU012242"/>
</dbReference>
<evidence type="ECO:0000256" key="4">
    <source>
        <dbReference type="ARBA" id="ARBA00022603"/>
    </source>
</evidence>
<organism evidence="12 13">
    <name type="scientific">Stomoxys calcitrans</name>
    <name type="common">Stable fly</name>
    <name type="synonym">Conops calcitrans</name>
    <dbReference type="NCBI Taxonomy" id="35570"/>
    <lineage>
        <taxon>Eukaryota</taxon>
        <taxon>Metazoa</taxon>
        <taxon>Ecdysozoa</taxon>
        <taxon>Arthropoda</taxon>
        <taxon>Hexapoda</taxon>
        <taxon>Insecta</taxon>
        <taxon>Pterygota</taxon>
        <taxon>Neoptera</taxon>
        <taxon>Endopterygota</taxon>
        <taxon>Diptera</taxon>
        <taxon>Brachycera</taxon>
        <taxon>Muscomorpha</taxon>
        <taxon>Muscoidea</taxon>
        <taxon>Muscidae</taxon>
        <taxon>Stomoxys</taxon>
    </lineage>
</organism>
<keyword evidence="3" id="KW-0698">rRNA processing</keyword>
<evidence type="ECO:0000256" key="10">
    <source>
        <dbReference type="PIRSR" id="PIRSR005461-1"/>
    </source>
</evidence>
<proteinExistence type="inferred from homology"/>
<dbReference type="PIRSF" id="PIRSF005461">
    <property type="entry name" value="23S_rRNA_mtase"/>
    <property type="match status" value="1"/>
</dbReference>
<evidence type="ECO:0000256" key="6">
    <source>
        <dbReference type="ARBA" id="ARBA00022691"/>
    </source>
</evidence>
<sequence>MESIFGISLRRSLSTSLQSWAKQVPNNLKGKSKSSQEWLTRQLADPYVEKAKMMNYRCRSAFKLLEIDDKYSIIKAGDCIIDCGAAPGSWTQVAVERCNANGKQDKKPKGSVYSIDLLHFHSVSGATIFGGMDFTKTESKQKIIKSLGDKPVNCVLSDMAPNATGVRILDQEAIVNLCYDVLYFAVILSAPQANLVMKVWDNGDVPKMEKDLQRFYDKVKRVKPRSSRGDSAEQFFVARGFKGIVSQELAKKS</sequence>
<protein>
    <recommendedName>
        <fullName evidence="9">rRNA methyltransferase 2, mitochondrial</fullName>
    </recommendedName>
</protein>
<dbReference type="STRING" id="35570.A0A1I8PYJ7"/>
<evidence type="ECO:0000256" key="1">
    <source>
        <dbReference type="ARBA" id="ARBA00004173"/>
    </source>
</evidence>
<dbReference type="GO" id="GO:1902775">
    <property type="term" value="P:mitochondrial large ribosomal subunit assembly"/>
    <property type="evidence" value="ECO:0007669"/>
    <property type="project" value="UniProtKB-ARBA"/>
</dbReference>
<dbReference type="Pfam" id="PF01728">
    <property type="entry name" value="FtsJ"/>
    <property type="match status" value="1"/>
</dbReference>
<dbReference type="GO" id="GO:0008650">
    <property type="term" value="F:rRNA (uridine-2'-O-)-methyltransferase activity"/>
    <property type="evidence" value="ECO:0007669"/>
    <property type="project" value="TreeGrafter"/>
</dbReference>
<dbReference type="InterPro" id="IPR029063">
    <property type="entry name" value="SAM-dependent_MTases_sf"/>
</dbReference>
<evidence type="ECO:0000256" key="9">
    <source>
        <dbReference type="ARBA" id="ARBA00041184"/>
    </source>
</evidence>
<reference evidence="12" key="1">
    <citation type="submission" date="2020-05" db="UniProtKB">
        <authorList>
            <consortium name="EnsemblMetazoa"/>
        </authorList>
    </citation>
    <scope>IDENTIFICATION</scope>
    <source>
        <strain evidence="12">USDA</strain>
    </source>
</reference>
<dbReference type="Proteomes" id="UP000095300">
    <property type="component" value="Unassembled WGS sequence"/>
</dbReference>
<keyword evidence="8" id="KW-0496">Mitochondrion</keyword>
<dbReference type="Gene3D" id="3.40.50.150">
    <property type="entry name" value="Vaccinia Virus protein VP39"/>
    <property type="match status" value="1"/>
</dbReference>